<organism evidence="1 2">
    <name type="scientific">Paramecium primaurelia</name>
    <dbReference type="NCBI Taxonomy" id="5886"/>
    <lineage>
        <taxon>Eukaryota</taxon>
        <taxon>Sar</taxon>
        <taxon>Alveolata</taxon>
        <taxon>Ciliophora</taxon>
        <taxon>Intramacronucleata</taxon>
        <taxon>Oligohymenophorea</taxon>
        <taxon>Peniculida</taxon>
        <taxon>Parameciidae</taxon>
        <taxon>Paramecium</taxon>
    </lineage>
</organism>
<reference evidence="1" key="1">
    <citation type="submission" date="2021-01" db="EMBL/GenBank/DDBJ databases">
        <authorList>
            <consortium name="Genoscope - CEA"/>
            <person name="William W."/>
        </authorList>
    </citation>
    <scope>NUCLEOTIDE SEQUENCE</scope>
</reference>
<keyword evidence="2" id="KW-1185">Reference proteome</keyword>
<accession>A0A8S1QUF7</accession>
<dbReference type="Proteomes" id="UP000688137">
    <property type="component" value="Unassembled WGS sequence"/>
</dbReference>
<comment type="caution">
    <text evidence="1">The sequence shown here is derived from an EMBL/GenBank/DDBJ whole genome shotgun (WGS) entry which is preliminary data.</text>
</comment>
<dbReference type="AlphaFoldDB" id="A0A8S1QUF7"/>
<name>A0A8S1QUF7_PARPR</name>
<dbReference type="EMBL" id="CAJJDM010000259">
    <property type="protein sequence ID" value="CAD8118565.1"/>
    <property type="molecule type" value="Genomic_DNA"/>
</dbReference>
<gene>
    <name evidence="1" type="ORF">PPRIM_AZ9-3.1.T2500003</name>
</gene>
<evidence type="ECO:0000313" key="2">
    <source>
        <dbReference type="Proteomes" id="UP000688137"/>
    </source>
</evidence>
<evidence type="ECO:0000313" key="1">
    <source>
        <dbReference type="EMBL" id="CAD8118565.1"/>
    </source>
</evidence>
<sequence>MASFIKPHFDQVAPLMKKYYFKEQEIYGNSSISIRQILKLTKSISQQRVQAYSHYGGSYRFKDQLKGLFLRESKTIQIIEQEKYDLEMILVNSIYFLISLKYLSNFDHLYRHKFRWRVII</sequence>
<proteinExistence type="predicted"/>
<protein>
    <submittedName>
        <fullName evidence="1">Uncharacterized protein</fullName>
    </submittedName>
</protein>